<gene>
    <name evidence="2" type="ORF">B5807_09603</name>
</gene>
<protein>
    <recommendedName>
        <fullName evidence="4">Pentatricopeptide repeat domain-containing protein</fullName>
    </recommendedName>
</protein>
<sequence>MLALWSRAAQTPGSCRCLCLCGQRAIHSSSRDPRTASSTNVGATAGIAINAQARQSGRLWEEAAGSLREALERAIVSKNKDRKAVDGDSIAHVPLEKLPRDLDWAKVTRVAGNDLVHNKKLAHRMHSRAYDDPDGAWEELRWDSRYPGMQQLQWPANTGHRVQPYNLPPQSLWAPDAARLAAMRRRHTWKKLNMQELCTAVLIHSLLGRIDMPPRTFKGLSPQIARVASFSHKEAHRARKDILANIVRLHLVPVDAATDERLQAQIYPDQPAIPRYHQDKDGDFYETTQRLNNGLRELLRHETRDRKDDAEAAVALVKICHNLFVSSAPPDVHTFNILIAGFKRWRRPDMVDDAILAFHGSKIRPNEITLRYIMGHYISERRPDGFSRFVAWMRGVGDALMLADPAVNINEASQGRLVRISEHKVYQKVYPTPMVFGALIGGVLKFGGFERALDIYYEMKADGWGLDMAGLTRLLGDCIRRADWQGGVYLWAEINSIKDMAMPKDAAKAYEFMLSLCSVTGNTAAFNQLLQEIVHRGYDRHTILAGALRTTRWAQAKRSNLAPAWAADNLLIAVSSFVKDLKTAERDASGPPAFSIDDLLDGQPLVQGDGDLDIENLSDWDDSVQVGVSEQKPADQTETWANWVEAEFGERPADPDATDWLPSTDSKAVEPDATASKDAWEKWLQAEFGEVPEDPEP</sequence>
<evidence type="ECO:0000313" key="2">
    <source>
        <dbReference type="EMBL" id="OSS45726.1"/>
    </source>
</evidence>
<dbReference type="AlphaFoldDB" id="A0A1Y2LP31"/>
<dbReference type="Gene3D" id="1.25.40.10">
    <property type="entry name" value="Tetratricopeptide repeat domain"/>
    <property type="match status" value="1"/>
</dbReference>
<accession>A0A1Y2LP31</accession>
<dbReference type="EMBL" id="KZ107853">
    <property type="protein sequence ID" value="OSS45726.1"/>
    <property type="molecule type" value="Genomic_DNA"/>
</dbReference>
<organism evidence="2 3">
    <name type="scientific">Epicoccum nigrum</name>
    <name type="common">Soil fungus</name>
    <name type="synonym">Epicoccum purpurascens</name>
    <dbReference type="NCBI Taxonomy" id="105696"/>
    <lineage>
        <taxon>Eukaryota</taxon>
        <taxon>Fungi</taxon>
        <taxon>Dikarya</taxon>
        <taxon>Ascomycota</taxon>
        <taxon>Pezizomycotina</taxon>
        <taxon>Dothideomycetes</taxon>
        <taxon>Pleosporomycetidae</taxon>
        <taxon>Pleosporales</taxon>
        <taxon>Pleosporineae</taxon>
        <taxon>Didymellaceae</taxon>
        <taxon>Epicoccum</taxon>
    </lineage>
</organism>
<dbReference type="InParanoid" id="A0A1Y2LP31"/>
<evidence type="ECO:0000256" key="1">
    <source>
        <dbReference type="SAM" id="MobiDB-lite"/>
    </source>
</evidence>
<name>A0A1Y2LP31_EPING</name>
<dbReference type="STRING" id="105696.A0A1Y2LP31"/>
<reference evidence="2 3" key="1">
    <citation type="journal article" date="2017" name="Genome Announc.">
        <title>Genome sequence of the saprophytic ascomycete Epicoccum nigrum ICMP 19927 strain isolated from New Zealand.</title>
        <authorList>
            <person name="Fokin M."/>
            <person name="Fleetwood D."/>
            <person name="Weir B.S."/>
            <person name="Villas-Boas S.G."/>
        </authorList>
    </citation>
    <scope>NUCLEOTIDE SEQUENCE [LARGE SCALE GENOMIC DNA]</scope>
    <source>
        <strain evidence="2 3">ICMP 19927</strain>
    </source>
</reference>
<evidence type="ECO:0008006" key="4">
    <source>
        <dbReference type="Google" id="ProtNLM"/>
    </source>
</evidence>
<keyword evidence="3" id="KW-1185">Reference proteome</keyword>
<evidence type="ECO:0000313" key="3">
    <source>
        <dbReference type="Proteomes" id="UP000193240"/>
    </source>
</evidence>
<feature type="region of interest" description="Disordered" evidence="1">
    <location>
        <begin position="650"/>
        <end position="679"/>
    </location>
</feature>
<proteinExistence type="predicted"/>
<dbReference type="InterPro" id="IPR011990">
    <property type="entry name" value="TPR-like_helical_dom_sf"/>
</dbReference>
<dbReference type="Proteomes" id="UP000193240">
    <property type="component" value="Unassembled WGS sequence"/>
</dbReference>